<name>A0A4S2PYM3_9PAST</name>
<dbReference type="Proteomes" id="UP000310576">
    <property type="component" value="Unassembled WGS sequence"/>
</dbReference>
<dbReference type="Proteomes" id="UP000306758">
    <property type="component" value="Unassembled WGS sequence"/>
</dbReference>
<reference evidence="3 4" key="1">
    <citation type="journal article" date="2019" name="Vet. Microbiol.">
        <title>Development of multi locus sequence typing (MLST) of Rodentibacter pneumotropicus.</title>
        <authorList>
            <person name="Adhikary S."/>
            <person name="Bisgaard M."/>
            <person name="Boot R."/>
            <person name="Benga L."/>
            <person name="Nicklas W."/>
            <person name="Christensen H."/>
        </authorList>
    </citation>
    <scope>NUCLEOTIDE SEQUENCE [LARGE SCALE GENOMIC DNA]</scope>
    <source>
        <strain evidence="2 4">1596_07</strain>
        <strain evidence="1 3">Ac84</strain>
    </source>
</reference>
<protein>
    <submittedName>
        <fullName evidence="1">Uncharacterized protein</fullName>
    </submittedName>
</protein>
<evidence type="ECO:0000313" key="4">
    <source>
        <dbReference type="Proteomes" id="UP000310576"/>
    </source>
</evidence>
<evidence type="ECO:0000313" key="3">
    <source>
        <dbReference type="Proteomes" id="UP000306758"/>
    </source>
</evidence>
<evidence type="ECO:0000313" key="2">
    <source>
        <dbReference type="EMBL" id="THA17267.1"/>
    </source>
</evidence>
<dbReference type="RefSeq" id="WP_135968522.1">
    <property type="nucleotide sequence ID" value="NZ_CAJUGY010000012.1"/>
</dbReference>
<gene>
    <name evidence="2" type="ORF">D3M76_01965</name>
    <name evidence="1" type="ORF">D3M78_08115</name>
</gene>
<sequence>MQEHIIELSNNYQLKLNENQNYTVCKIEHTPTGIVCNGEQVCKDLFGVVDTLVYCEIMDEDVTSLADIAARLAGIYDEVKRIAEIQETYAYA</sequence>
<dbReference type="AlphaFoldDB" id="A0A4S2PYM3"/>
<evidence type="ECO:0000313" key="1">
    <source>
        <dbReference type="EMBL" id="THA08168.1"/>
    </source>
</evidence>
<comment type="caution">
    <text evidence="1">The sequence shown here is derived from an EMBL/GenBank/DDBJ whole genome shotgun (WGS) entry which is preliminary data.</text>
</comment>
<dbReference type="EMBL" id="QXNI01000049">
    <property type="protein sequence ID" value="THA08168.1"/>
    <property type="molecule type" value="Genomic_DNA"/>
</dbReference>
<dbReference type="EMBL" id="QXNG01000016">
    <property type="protein sequence ID" value="THA17267.1"/>
    <property type="molecule type" value="Genomic_DNA"/>
</dbReference>
<proteinExistence type="predicted"/>
<accession>A0A4S2PYM3</accession>
<organism evidence="1 3">
    <name type="scientific">Rodentibacter pneumotropicus</name>
    <dbReference type="NCBI Taxonomy" id="758"/>
    <lineage>
        <taxon>Bacteria</taxon>
        <taxon>Pseudomonadati</taxon>
        <taxon>Pseudomonadota</taxon>
        <taxon>Gammaproteobacteria</taxon>
        <taxon>Pasteurellales</taxon>
        <taxon>Pasteurellaceae</taxon>
        <taxon>Rodentibacter</taxon>
    </lineage>
</organism>